<organism evidence="1 2">
    <name type="scientific">Methylobacillus flagellatus (strain ATCC 51484 / DSM 6875 / VKM B-1610 / KT)</name>
    <dbReference type="NCBI Taxonomy" id="265072"/>
    <lineage>
        <taxon>Bacteria</taxon>
        <taxon>Pseudomonadati</taxon>
        <taxon>Pseudomonadota</taxon>
        <taxon>Betaproteobacteria</taxon>
        <taxon>Nitrosomonadales</taxon>
        <taxon>Methylophilaceae</taxon>
        <taxon>Methylobacillus</taxon>
    </lineage>
</organism>
<evidence type="ECO:0000313" key="2">
    <source>
        <dbReference type="Proteomes" id="UP000002440"/>
    </source>
</evidence>
<dbReference type="OrthoDB" id="9902045at2"/>
<dbReference type="Proteomes" id="UP000002440">
    <property type="component" value="Chromosome"/>
</dbReference>
<dbReference type="RefSeq" id="WP_011479662.1">
    <property type="nucleotide sequence ID" value="NC_007947.1"/>
</dbReference>
<evidence type="ECO:0000313" key="1">
    <source>
        <dbReference type="EMBL" id="ABE49708.1"/>
    </source>
</evidence>
<gene>
    <name evidence="1" type="ordered locus">Mfla_1440</name>
</gene>
<dbReference type="KEGG" id="mfa:Mfla_1440"/>
<reference evidence="1 2" key="1">
    <citation type="submission" date="2006-03" db="EMBL/GenBank/DDBJ databases">
        <title>Complete sequence of Methylobacillus flagellatus KT.</title>
        <authorList>
            <consortium name="US DOE Joint Genome Institute"/>
            <person name="Copeland A."/>
            <person name="Lucas S."/>
            <person name="Lapidus A."/>
            <person name="Barry K."/>
            <person name="Detter J.C."/>
            <person name="Glavina del Rio T."/>
            <person name="Hammon N."/>
            <person name="Israni S."/>
            <person name="Dalin E."/>
            <person name="Tice H."/>
            <person name="Pitluck S."/>
            <person name="Brettin T."/>
            <person name="Bruce D."/>
            <person name="Han C."/>
            <person name="Tapia R."/>
            <person name="Saunders E."/>
            <person name="Gilna P."/>
            <person name="Schmutz J."/>
            <person name="Larimer F."/>
            <person name="Land M."/>
            <person name="Kyrpides N."/>
            <person name="Anderson I."/>
            <person name="Richardson P."/>
        </authorList>
    </citation>
    <scope>NUCLEOTIDE SEQUENCE [LARGE SCALE GENOMIC DNA]</scope>
    <source>
        <strain evidence="2">KT / ATCC 51484 / DSM 6875</strain>
    </source>
</reference>
<proteinExistence type="predicted"/>
<accession>Q1H1C9</accession>
<dbReference type="HOGENOM" id="CLU_2634023_0_0_4"/>
<protein>
    <submittedName>
        <fullName evidence="1">Uncharacterized protein</fullName>
    </submittedName>
</protein>
<name>Q1H1C9_METFK</name>
<sequence length="77" mass="8675">MARVDEFNLSSPLHRAETMAEGHGFVIRPVNDSFHALQDFQKIVMAVFGSMGNDYGIETSRLPNGMIDKIVCRQITY</sequence>
<dbReference type="EMBL" id="CP000284">
    <property type="protein sequence ID" value="ABE49708.1"/>
    <property type="molecule type" value="Genomic_DNA"/>
</dbReference>
<dbReference type="AlphaFoldDB" id="Q1H1C9"/>
<keyword evidence="2" id="KW-1185">Reference proteome</keyword>